<proteinExistence type="predicted"/>
<feature type="non-terminal residue" evidence="3">
    <location>
        <position position="1"/>
    </location>
</feature>
<feature type="region of interest" description="Disordered" evidence="1">
    <location>
        <begin position="26"/>
        <end position="63"/>
    </location>
</feature>
<dbReference type="InterPro" id="IPR041614">
    <property type="entry name" value="DprA_WH"/>
</dbReference>
<gene>
    <name evidence="3" type="ORF">H9942_07850</name>
</gene>
<comment type="caution">
    <text evidence="3">The sequence shown here is derived from an EMBL/GenBank/DDBJ whole genome shotgun (WGS) entry which is preliminary data.</text>
</comment>
<sequence length="198" mass="20138">EEATGLPAGQLLGALTELELLGQARSHQGKRYSRLLSPGGGCSSPAGRGRAPAAGEASPLAKGQEKVLAALTDTPQTVAQLEEATGLPAGQLLGALTELELLGQARSHQGKRYSRRSPALAGRQAPSARSSRSSPGGGPIHLTGEQAVVLTCLTKAPQPLEQLEKATGLPAGKVLEALQVLEGMGLARPCPGGGYCRA</sequence>
<feature type="domain" description="DprA winged helix" evidence="2">
    <location>
        <begin position="52"/>
        <end position="111"/>
    </location>
</feature>
<feature type="compositionally biased region" description="Low complexity" evidence="1">
    <location>
        <begin position="121"/>
        <end position="134"/>
    </location>
</feature>
<feature type="compositionally biased region" description="Low complexity" evidence="1">
    <location>
        <begin position="43"/>
        <end position="59"/>
    </location>
</feature>
<reference evidence="3" key="2">
    <citation type="submission" date="2021-04" db="EMBL/GenBank/DDBJ databases">
        <authorList>
            <person name="Gilroy R."/>
        </authorList>
    </citation>
    <scope>NUCLEOTIDE SEQUENCE</scope>
    <source>
        <strain evidence="3">ChiBcolR8-3208</strain>
    </source>
</reference>
<dbReference type="AlphaFoldDB" id="A0A9D2LZQ9"/>
<dbReference type="Pfam" id="PF17782">
    <property type="entry name" value="WHD_DprA"/>
    <property type="match status" value="3"/>
</dbReference>
<evidence type="ECO:0000313" key="3">
    <source>
        <dbReference type="EMBL" id="HJB37964.1"/>
    </source>
</evidence>
<name>A0A9D2LZQ9_9FIRM</name>
<accession>A0A9D2LZQ9</accession>
<feature type="domain" description="DprA winged helix" evidence="2">
    <location>
        <begin position="140"/>
        <end position="193"/>
    </location>
</feature>
<dbReference type="InterPro" id="IPR036388">
    <property type="entry name" value="WH-like_DNA-bd_sf"/>
</dbReference>
<protein>
    <recommendedName>
        <fullName evidence="2">DprA winged helix domain-containing protein</fullName>
    </recommendedName>
</protein>
<organism evidence="3 4">
    <name type="scientific">Candidatus Acutalibacter ornithocaccae</name>
    <dbReference type="NCBI Taxonomy" id="2838416"/>
    <lineage>
        <taxon>Bacteria</taxon>
        <taxon>Bacillati</taxon>
        <taxon>Bacillota</taxon>
        <taxon>Clostridia</taxon>
        <taxon>Eubacteriales</taxon>
        <taxon>Acutalibacteraceae</taxon>
        <taxon>Acutalibacter</taxon>
    </lineage>
</organism>
<feature type="domain" description="DprA winged helix" evidence="2">
    <location>
        <begin position="2"/>
        <end position="30"/>
    </location>
</feature>
<dbReference type="Proteomes" id="UP000824214">
    <property type="component" value="Unassembled WGS sequence"/>
</dbReference>
<evidence type="ECO:0000256" key="1">
    <source>
        <dbReference type="SAM" id="MobiDB-lite"/>
    </source>
</evidence>
<reference evidence="3" key="1">
    <citation type="journal article" date="2021" name="PeerJ">
        <title>Extensive microbial diversity within the chicken gut microbiome revealed by metagenomics and culture.</title>
        <authorList>
            <person name="Gilroy R."/>
            <person name="Ravi A."/>
            <person name="Getino M."/>
            <person name="Pursley I."/>
            <person name="Horton D.L."/>
            <person name="Alikhan N.F."/>
            <person name="Baker D."/>
            <person name="Gharbi K."/>
            <person name="Hall N."/>
            <person name="Watson M."/>
            <person name="Adriaenssens E.M."/>
            <person name="Foster-Nyarko E."/>
            <person name="Jarju S."/>
            <person name="Secka A."/>
            <person name="Antonio M."/>
            <person name="Oren A."/>
            <person name="Chaudhuri R.R."/>
            <person name="La Ragione R."/>
            <person name="Hildebrand F."/>
            <person name="Pallen M.J."/>
        </authorList>
    </citation>
    <scope>NUCLEOTIDE SEQUENCE</scope>
    <source>
        <strain evidence="3">ChiBcolR8-3208</strain>
    </source>
</reference>
<dbReference type="EMBL" id="DWXZ01000167">
    <property type="protein sequence ID" value="HJB37964.1"/>
    <property type="molecule type" value="Genomic_DNA"/>
</dbReference>
<evidence type="ECO:0000259" key="2">
    <source>
        <dbReference type="Pfam" id="PF17782"/>
    </source>
</evidence>
<dbReference type="Gene3D" id="1.10.10.10">
    <property type="entry name" value="Winged helix-like DNA-binding domain superfamily/Winged helix DNA-binding domain"/>
    <property type="match status" value="3"/>
</dbReference>
<feature type="region of interest" description="Disordered" evidence="1">
    <location>
        <begin position="105"/>
        <end position="141"/>
    </location>
</feature>
<evidence type="ECO:0000313" key="4">
    <source>
        <dbReference type="Proteomes" id="UP000824214"/>
    </source>
</evidence>